<name>A0A1I1XAP9_9FIRM</name>
<dbReference type="EMBL" id="FONL01000001">
    <property type="protein sequence ID" value="SFE04486.1"/>
    <property type="molecule type" value="Genomic_DNA"/>
</dbReference>
<evidence type="ECO:0000313" key="1">
    <source>
        <dbReference type="EMBL" id="SFE04486.1"/>
    </source>
</evidence>
<accession>A0A1I1XAP9</accession>
<dbReference type="OrthoDB" id="1667120at2"/>
<organism evidence="1 2">
    <name type="scientific">Succiniclasticum ruminis DSM 9236</name>
    <dbReference type="NCBI Taxonomy" id="1123323"/>
    <lineage>
        <taxon>Bacteria</taxon>
        <taxon>Bacillati</taxon>
        <taxon>Bacillota</taxon>
        <taxon>Negativicutes</taxon>
        <taxon>Acidaminococcales</taxon>
        <taxon>Acidaminococcaceae</taxon>
        <taxon>Succiniclasticum</taxon>
    </lineage>
</organism>
<gene>
    <name evidence="1" type="ORF">SAMN05216245_101146</name>
</gene>
<sequence length="135" mass="15593">MKTASRFCLLFVITALCTVIFPLAASAKISIQWHGERVYLYPGRLEFVGYFENTGDEKGYVTRCEFDLFLIASDTGKTLWKTYGNQHYVNSLRVPARRRVSYTINIRNAHIPAGYKGRYRWSMKNIVTAWTRNPG</sequence>
<dbReference type="AlphaFoldDB" id="A0A1I1XAP9"/>
<proteinExistence type="predicted"/>
<protein>
    <submittedName>
        <fullName evidence="1">Uncharacterized protein</fullName>
    </submittedName>
</protein>
<evidence type="ECO:0000313" key="2">
    <source>
        <dbReference type="Proteomes" id="UP000198896"/>
    </source>
</evidence>
<reference evidence="1 2" key="1">
    <citation type="submission" date="2016-10" db="EMBL/GenBank/DDBJ databases">
        <authorList>
            <person name="de Groot N.N."/>
        </authorList>
    </citation>
    <scope>NUCLEOTIDE SEQUENCE [LARGE SCALE GENOMIC DNA]</scope>
    <source>
        <strain evidence="1 2">DSM 9236</strain>
    </source>
</reference>
<keyword evidence="2" id="KW-1185">Reference proteome</keyword>
<dbReference type="RefSeq" id="WP_093912352.1">
    <property type="nucleotide sequence ID" value="NZ_FONL01000001.1"/>
</dbReference>
<dbReference type="Proteomes" id="UP000198896">
    <property type="component" value="Unassembled WGS sequence"/>
</dbReference>